<gene>
    <name evidence="1" type="ORF">DEBURN_LOCUS4922</name>
</gene>
<evidence type="ECO:0000313" key="2">
    <source>
        <dbReference type="Proteomes" id="UP000789706"/>
    </source>
</evidence>
<proteinExistence type="predicted"/>
<protein>
    <submittedName>
        <fullName evidence="1">4436_t:CDS:1</fullName>
    </submittedName>
</protein>
<dbReference type="OrthoDB" id="2370801at2759"/>
<evidence type="ECO:0000313" key="1">
    <source>
        <dbReference type="EMBL" id="CAG8505905.1"/>
    </source>
</evidence>
<reference evidence="1" key="1">
    <citation type="submission" date="2021-06" db="EMBL/GenBank/DDBJ databases">
        <authorList>
            <person name="Kallberg Y."/>
            <person name="Tangrot J."/>
            <person name="Rosling A."/>
        </authorList>
    </citation>
    <scope>NUCLEOTIDE SEQUENCE</scope>
    <source>
        <strain evidence="1">AZ414A</strain>
    </source>
</reference>
<keyword evidence="2" id="KW-1185">Reference proteome</keyword>
<name>A0A9N8ZT24_9GLOM</name>
<dbReference type="AlphaFoldDB" id="A0A9N8ZT24"/>
<sequence>MFTLSSKSLAVEGLSTLNKLVETAGEIFVSLSNYSSFEENNEKELQLKVIESHEKYKKVFEELKGLITQISDFQEKKIEEEKAKENNMDTSDPIITQLIETRDSLIQESSLSIDQDYVIYIIDPSALKQSSQAEL</sequence>
<dbReference type="EMBL" id="CAJVPK010000404">
    <property type="protein sequence ID" value="CAG8505905.1"/>
    <property type="molecule type" value="Genomic_DNA"/>
</dbReference>
<comment type="caution">
    <text evidence="1">The sequence shown here is derived from an EMBL/GenBank/DDBJ whole genome shotgun (WGS) entry which is preliminary data.</text>
</comment>
<organism evidence="1 2">
    <name type="scientific">Diversispora eburnea</name>
    <dbReference type="NCBI Taxonomy" id="1213867"/>
    <lineage>
        <taxon>Eukaryota</taxon>
        <taxon>Fungi</taxon>
        <taxon>Fungi incertae sedis</taxon>
        <taxon>Mucoromycota</taxon>
        <taxon>Glomeromycotina</taxon>
        <taxon>Glomeromycetes</taxon>
        <taxon>Diversisporales</taxon>
        <taxon>Diversisporaceae</taxon>
        <taxon>Diversispora</taxon>
    </lineage>
</organism>
<dbReference type="Proteomes" id="UP000789706">
    <property type="component" value="Unassembled WGS sequence"/>
</dbReference>
<accession>A0A9N8ZT24</accession>